<evidence type="ECO:0000313" key="2">
    <source>
        <dbReference type="EMBL" id="KKN88650.1"/>
    </source>
</evidence>
<name>A0A0F9U621_9ZZZZ</name>
<accession>A0A0F9U621</accession>
<evidence type="ECO:0000256" key="1">
    <source>
        <dbReference type="SAM" id="MobiDB-lite"/>
    </source>
</evidence>
<protein>
    <submittedName>
        <fullName evidence="2">Uncharacterized protein</fullName>
    </submittedName>
</protein>
<feature type="compositionally biased region" description="Basic and acidic residues" evidence="1">
    <location>
        <begin position="27"/>
        <end position="41"/>
    </location>
</feature>
<proteinExistence type="predicted"/>
<dbReference type="EMBL" id="LAZR01000126">
    <property type="protein sequence ID" value="KKN88650.1"/>
    <property type="molecule type" value="Genomic_DNA"/>
</dbReference>
<dbReference type="AlphaFoldDB" id="A0A0F9U621"/>
<comment type="caution">
    <text evidence="2">The sequence shown here is derived from an EMBL/GenBank/DDBJ whole genome shotgun (WGS) entry which is preliminary data.</text>
</comment>
<reference evidence="2" key="1">
    <citation type="journal article" date="2015" name="Nature">
        <title>Complex archaea that bridge the gap between prokaryotes and eukaryotes.</title>
        <authorList>
            <person name="Spang A."/>
            <person name="Saw J.H."/>
            <person name="Jorgensen S.L."/>
            <person name="Zaremba-Niedzwiedzka K."/>
            <person name="Martijn J."/>
            <person name="Lind A.E."/>
            <person name="van Eijk R."/>
            <person name="Schleper C."/>
            <person name="Guy L."/>
            <person name="Ettema T.J."/>
        </authorList>
    </citation>
    <scope>NUCLEOTIDE SEQUENCE</scope>
</reference>
<sequence length="374" mass="42989">MEINTATKKIETKEDEIKVEQQGTLKEQGKEQGKKQEESGKETLVAKPPPSPSFAKKPQVRKTARIVFNTSKGDFTTLPANMRDDTVKKIGSEFKKSADGVTSTRDVIRGLDITQEKILLPEIIGVPHDHANFLKTARDFWIEFKVVPEPKPGKLLNYTTYEVKIPVGIPSPDGETMYQAPVNPYEYMEYLFCMQSTKVAKTPPELANLGLYDFYLIDEGVRKEEEAKLYSIKEDADMLFVTLIKGGEAPSVEELAKIDWVIQVLKDPSEFLNLQYMELVDKKMWLRTSKDKDPANFVKVVSDSNLKYKALRVMLVERTLIRYEGDYYYYHDENLGRETGIISWLKDPKNSEKVRDLKTRLEDRLKKEKTQLQT</sequence>
<feature type="region of interest" description="Disordered" evidence="1">
    <location>
        <begin position="14"/>
        <end position="60"/>
    </location>
</feature>
<gene>
    <name evidence="2" type="ORF">LCGC14_0245410</name>
</gene>
<organism evidence="2">
    <name type="scientific">marine sediment metagenome</name>
    <dbReference type="NCBI Taxonomy" id="412755"/>
    <lineage>
        <taxon>unclassified sequences</taxon>
        <taxon>metagenomes</taxon>
        <taxon>ecological metagenomes</taxon>
    </lineage>
</organism>